<protein>
    <submittedName>
        <fullName evidence="6">NUDIX hydrolase</fullName>
    </submittedName>
</protein>
<dbReference type="CDD" id="cd04666">
    <property type="entry name" value="NUDIX_DIPP2_like_Nudt4"/>
    <property type="match status" value="1"/>
</dbReference>
<keyword evidence="4" id="KW-0460">Magnesium</keyword>
<evidence type="ECO:0000256" key="3">
    <source>
        <dbReference type="ARBA" id="ARBA00022801"/>
    </source>
</evidence>
<dbReference type="OrthoDB" id="7066910at2"/>
<evidence type="ECO:0000256" key="1">
    <source>
        <dbReference type="ARBA" id="ARBA00001946"/>
    </source>
</evidence>
<dbReference type="InterPro" id="IPR000086">
    <property type="entry name" value="NUDIX_hydrolase_dom"/>
</dbReference>
<feature type="domain" description="Nudix hydrolase" evidence="5">
    <location>
        <begin position="7"/>
        <end position="136"/>
    </location>
</feature>
<dbReference type="EMBL" id="NOXU01000025">
    <property type="protein sequence ID" value="OYQ35628.1"/>
    <property type="molecule type" value="Genomic_DNA"/>
</dbReference>
<reference evidence="6 7" key="1">
    <citation type="submission" date="2017-07" db="EMBL/GenBank/DDBJ databases">
        <title>Niveispirillum cyanobacteriorum sp. nov., isolated from cyanobacterial aggregates in a eutrophic lake.</title>
        <authorList>
            <person name="Cai H."/>
        </authorList>
    </citation>
    <scope>NUCLEOTIDE SEQUENCE [LARGE SCALE GENOMIC DNA]</scope>
    <source>
        <strain evidence="7">TH1-14</strain>
    </source>
</reference>
<dbReference type="PANTHER" id="PTHR12629:SF0">
    <property type="entry name" value="DIPHOSPHOINOSITOL-POLYPHOSPHATE DIPHOSPHATASE"/>
    <property type="match status" value="1"/>
</dbReference>
<dbReference type="GO" id="GO:0016462">
    <property type="term" value="F:pyrophosphatase activity"/>
    <property type="evidence" value="ECO:0007669"/>
    <property type="project" value="InterPro"/>
</dbReference>
<name>A0A255Z2C4_9PROT</name>
<comment type="caution">
    <text evidence="6">The sequence shown here is derived from an EMBL/GenBank/DDBJ whole genome shotgun (WGS) entry which is preliminary data.</text>
</comment>
<evidence type="ECO:0000313" key="7">
    <source>
        <dbReference type="Proteomes" id="UP000216998"/>
    </source>
</evidence>
<sequence length="142" mass="16328">MGDRKHTVQHAALPFRMTETGPQILLVTSRETRRWIIPKGWAKKNIEPQDMAAIEAFEEAGVRGKIKKRPVGEYTYEKRMDDGSTVTCDVTVHALEVMTEFTDWPEQGQRERRWFTPDEAVALVSEPGLVDIFQKLAVKWVD</sequence>
<dbReference type="InterPro" id="IPR047198">
    <property type="entry name" value="DDP-like_NUDIX"/>
</dbReference>
<dbReference type="Gene3D" id="3.90.79.10">
    <property type="entry name" value="Nucleoside Triphosphate Pyrophosphohydrolase"/>
    <property type="match status" value="1"/>
</dbReference>
<evidence type="ECO:0000256" key="4">
    <source>
        <dbReference type="ARBA" id="ARBA00022842"/>
    </source>
</evidence>
<dbReference type="SUPFAM" id="SSF55811">
    <property type="entry name" value="Nudix"/>
    <property type="match status" value="1"/>
</dbReference>
<dbReference type="PANTHER" id="PTHR12629">
    <property type="entry name" value="DIPHOSPHOINOSITOL POLYPHOSPHATE PHOSPHOHYDROLASE"/>
    <property type="match status" value="1"/>
</dbReference>
<dbReference type="Proteomes" id="UP000216998">
    <property type="component" value="Unassembled WGS sequence"/>
</dbReference>
<evidence type="ECO:0000256" key="2">
    <source>
        <dbReference type="ARBA" id="ARBA00022723"/>
    </source>
</evidence>
<dbReference type="RefSeq" id="WP_094455443.1">
    <property type="nucleotide sequence ID" value="NZ_NOXU01000025.1"/>
</dbReference>
<gene>
    <name evidence="6" type="ORF">CHU95_07890</name>
</gene>
<keyword evidence="7" id="KW-1185">Reference proteome</keyword>
<dbReference type="PROSITE" id="PS51462">
    <property type="entry name" value="NUDIX"/>
    <property type="match status" value="1"/>
</dbReference>
<keyword evidence="2" id="KW-0479">Metal-binding</keyword>
<accession>A0A255Z2C4</accession>
<dbReference type="InterPro" id="IPR015797">
    <property type="entry name" value="NUDIX_hydrolase-like_dom_sf"/>
</dbReference>
<proteinExistence type="predicted"/>
<comment type="cofactor">
    <cofactor evidence="1">
        <name>Mg(2+)</name>
        <dbReference type="ChEBI" id="CHEBI:18420"/>
    </cofactor>
</comment>
<evidence type="ECO:0000313" key="6">
    <source>
        <dbReference type="EMBL" id="OYQ35628.1"/>
    </source>
</evidence>
<dbReference type="GO" id="GO:0005737">
    <property type="term" value="C:cytoplasm"/>
    <property type="evidence" value="ECO:0007669"/>
    <property type="project" value="TreeGrafter"/>
</dbReference>
<dbReference type="AlphaFoldDB" id="A0A255Z2C4"/>
<organism evidence="6 7">
    <name type="scientific">Niveispirillum lacus</name>
    <dbReference type="NCBI Taxonomy" id="1981099"/>
    <lineage>
        <taxon>Bacteria</taxon>
        <taxon>Pseudomonadati</taxon>
        <taxon>Pseudomonadota</taxon>
        <taxon>Alphaproteobacteria</taxon>
        <taxon>Rhodospirillales</taxon>
        <taxon>Azospirillaceae</taxon>
        <taxon>Niveispirillum</taxon>
    </lineage>
</organism>
<dbReference type="Pfam" id="PF00293">
    <property type="entry name" value="NUDIX"/>
    <property type="match status" value="1"/>
</dbReference>
<keyword evidence="3 6" id="KW-0378">Hydrolase</keyword>
<dbReference type="GO" id="GO:0046872">
    <property type="term" value="F:metal ion binding"/>
    <property type="evidence" value="ECO:0007669"/>
    <property type="project" value="UniProtKB-KW"/>
</dbReference>
<evidence type="ECO:0000259" key="5">
    <source>
        <dbReference type="PROSITE" id="PS51462"/>
    </source>
</evidence>